<proteinExistence type="predicted"/>
<sequence>MMREELLERMGQGYVKEILGEELIKELNRYDEYGTGKERLENLKAAKVRAESRCEQIGELYGKVFGNEIKEKEFYAKNAGEFIYLQDEIEFIEKEIKKLELVAEEKELRYEE</sequence>
<dbReference type="RefSeq" id="WP_080022631.1">
    <property type="nucleotide sequence ID" value="NZ_LTAY01000037.1"/>
</dbReference>
<name>A0A1V4SV22_9CLOT</name>
<dbReference type="AlphaFoldDB" id="A0A1V4SV22"/>
<accession>A0A1V4SV22</accession>
<gene>
    <name evidence="1" type="ORF">CLTHE_14160</name>
</gene>
<evidence type="ECO:0000313" key="1">
    <source>
        <dbReference type="EMBL" id="OPX47845.1"/>
    </source>
</evidence>
<reference evidence="1 2" key="1">
    <citation type="submission" date="2016-02" db="EMBL/GenBank/DDBJ databases">
        <title>Genome sequence of Clostridium thermobutyricum DSM 4928.</title>
        <authorList>
            <person name="Poehlein A."/>
            <person name="Daniel R."/>
        </authorList>
    </citation>
    <scope>NUCLEOTIDE SEQUENCE [LARGE SCALE GENOMIC DNA]</scope>
    <source>
        <strain evidence="1 2">DSM 4928</strain>
    </source>
</reference>
<evidence type="ECO:0000313" key="2">
    <source>
        <dbReference type="Proteomes" id="UP000191448"/>
    </source>
</evidence>
<protein>
    <submittedName>
        <fullName evidence="1">Uncharacterized protein</fullName>
    </submittedName>
</protein>
<comment type="caution">
    <text evidence="1">The sequence shown here is derived from an EMBL/GenBank/DDBJ whole genome shotgun (WGS) entry which is preliminary data.</text>
</comment>
<dbReference type="EMBL" id="LTAY01000037">
    <property type="protein sequence ID" value="OPX47845.1"/>
    <property type="molecule type" value="Genomic_DNA"/>
</dbReference>
<dbReference type="Proteomes" id="UP000191448">
    <property type="component" value="Unassembled WGS sequence"/>
</dbReference>
<organism evidence="1 2">
    <name type="scientific">Clostridium thermobutyricum DSM 4928</name>
    <dbReference type="NCBI Taxonomy" id="1121339"/>
    <lineage>
        <taxon>Bacteria</taxon>
        <taxon>Bacillati</taxon>
        <taxon>Bacillota</taxon>
        <taxon>Clostridia</taxon>
        <taxon>Eubacteriales</taxon>
        <taxon>Clostridiaceae</taxon>
        <taxon>Clostridium</taxon>
    </lineage>
</organism>